<evidence type="ECO:0000256" key="3">
    <source>
        <dbReference type="ARBA" id="ARBA00022896"/>
    </source>
</evidence>
<protein>
    <submittedName>
        <fullName evidence="8">2OG-Fe(II) oxygenase</fullName>
    </submittedName>
</protein>
<dbReference type="Gene3D" id="2.60.120.620">
    <property type="entry name" value="q2cbj1_9rhob like domain"/>
    <property type="match status" value="1"/>
</dbReference>
<dbReference type="InterPro" id="IPR051559">
    <property type="entry name" value="HIF_prolyl_hydroxylases"/>
</dbReference>
<keyword evidence="5" id="KW-0560">Oxidoreductase</keyword>
<sequence>MEAYHSVENWLSWMDDISDKDYVIIDRFLRDELYSGIRSFFLSKLPNFKEAGIGTDTDNQIDSSVRGDFTYWLDRKRDVQLEPFWNVVDEVLHMFNRYCFLSLSGYEFHLAHYPSGGHYDKHLDQFENRNNRMISVVIYLNEGWQNGDGGELEIFDKDGSSFLVEPVAGRCVMFKSAEVPHAVLQSHKSRFSLTGWLLYQPSALGQFFG</sequence>
<dbReference type="GO" id="GO:0031418">
    <property type="term" value="F:L-ascorbic acid binding"/>
    <property type="evidence" value="ECO:0007669"/>
    <property type="project" value="UniProtKB-KW"/>
</dbReference>
<accession>A0A444VJX7</accession>
<dbReference type="AlphaFoldDB" id="A0A444VJX7"/>
<dbReference type="Proteomes" id="UP000290261">
    <property type="component" value="Unassembled WGS sequence"/>
</dbReference>
<keyword evidence="4" id="KW-0223">Dioxygenase</keyword>
<dbReference type="GO" id="GO:0031543">
    <property type="term" value="F:peptidyl-proline dioxygenase activity"/>
    <property type="evidence" value="ECO:0007669"/>
    <property type="project" value="TreeGrafter"/>
</dbReference>
<keyword evidence="3" id="KW-0847">Vitamin C</keyword>
<dbReference type="InterPro" id="IPR006620">
    <property type="entry name" value="Pro_4_hyd_alph"/>
</dbReference>
<dbReference type="PANTHER" id="PTHR12907:SF26">
    <property type="entry name" value="HIF PROLYL HYDROXYLASE, ISOFORM C"/>
    <property type="match status" value="1"/>
</dbReference>
<evidence type="ECO:0000313" key="9">
    <source>
        <dbReference type="Proteomes" id="UP000290261"/>
    </source>
</evidence>
<dbReference type="RefSeq" id="WP_242502137.1">
    <property type="nucleotide sequence ID" value="NZ_ML142911.1"/>
</dbReference>
<dbReference type="SMART" id="SM00702">
    <property type="entry name" value="P4Hc"/>
    <property type="match status" value="1"/>
</dbReference>
<evidence type="ECO:0000256" key="4">
    <source>
        <dbReference type="ARBA" id="ARBA00022964"/>
    </source>
</evidence>
<gene>
    <name evidence="8" type="ORF">DN53_15715</name>
</gene>
<dbReference type="PROSITE" id="PS51471">
    <property type="entry name" value="FE2OG_OXY"/>
    <property type="match status" value="1"/>
</dbReference>
<dbReference type="InterPro" id="IPR005123">
    <property type="entry name" value="Oxoglu/Fe-dep_dioxygenase_dom"/>
</dbReference>
<evidence type="ECO:0000256" key="2">
    <source>
        <dbReference type="ARBA" id="ARBA00022723"/>
    </source>
</evidence>
<evidence type="ECO:0000256" key="1">
    <source>
        <dbReference type="ARBA" id="ARBA00001961"/>
    </source>
</evidence>
<reference evidence="8 9" key="1">
    <citation type="submission" date="2014-04" db="EMBL/GenBank/DDBJ databases">
        <title>Whole genome of Muricauda olearia.</title>
        <authorList>
            <person name="Zhang X.-H."/>
            <person name="Tang K."/>
        </authorList>
    </citation>
    <scope>NUCLEOTIDE SEQUENCE [LARGE SCALE GENOMIC DNA]</scope>
    <source>
        <strain evidence="8 9">Th120</strain>
    </source>
</reference>
<dbReference type="EMBL" id="JJMP01000007">
    <property type="protein sequence ID" value="RYC51078.1"/>
    <property type="molecule type" value="Genomic_DNA"/>
</dbReference>
<comment type="caution">
    <text evidence="8">The sequence shown here is derived from an EMBL/GenBank/DDBJ whole genome shotgun (WGS) entry which is preliminary data.</text>
</comment>
<organism evidence="8 9">
    <name type="scientific">Flagellimonas olearia</name>
    <dbReference type="NCBI Taxonomy" id="552546"/>
    <lineage>
        <taxon>Bacteria</taxon>
        <taxon>Pseudomonadati</taxon>
        <taxon>Bacteroidota</taxon>
        <taxon>Flavobacteriia</taxon>
        <taxon>Flavobacteriales</taxon>
        <taxon>Flavobacteriaceae</taxon>
        <taxon>Flagellimonas</taxon>
    </lineage>
</organism>
<proteinExistence type="predicted"/>
<keyword evidence="2" id="KW-0479">Metal-binding</keyword>
<evidence type="ECO:0000313" key="8">
    <source>
        <dbReference type="EMBL" id="RYC51078.1"/>
    </source>
</evidence>
<dbReference type="Pfam" id="PF13640">
    <property type="entry name" value="2OG-FeII_Oxy_3"/>
    <property type="match status" value="1"/>
</dbReference>
<evidence type="ECO:0000259" key="7">
    <source>
        <dbReference type="PROSITE" id="PS51471"/>
    </source>
</evidence>
<comment type="cofactor">
    <cofactor evidence="1">
        <name>L-ascorbate</name>
        <dbReference type="ChEBI" id="CHEBI:38290"/>
    </cofactor>
</comment>
<name>A0A444VJX7_9FLAO</name>
<dbReference type="InterPro" id="IPR044862">
    <property type="entry name" value="Pro_4_hyd_alph_FE2OG_OXY"/>
</dbReference>
<evidence type="ECO:0000256" key="5">
    <source>
        <dbReference type="ARBA" id="ARBA00023002"/>
    </source>
</evidence>
<dbReference type="GO" id="GO:0008198">
    <property type="term" value="F:ferrous iron binding"/>
    <property type="evidence" value="ECO:0007669"/>
    <property type="project" value="TreeGrafter"/>
</dbReference>
<evidence type="ECO:0000256" key="6">
    <source>
        <dbReference type="ARBA" id="ARBA00023004"/>
    </source>
</evidence>
<keyword evidence="6" id="KW-0408">Iron</keyword>
<dbReference type="PANTHER" id="PTHR12907">
    <property type="entry name" value="EGL NINE HOMOLOG-RELATED"/>
    <property type="match status" value="1"/>
</dbReference>
<feature type="domain" description="Fe2OG dioxygenase" evidence="7">
    <location>
        <begin position="99"/>
        <end position="199"/>
    </location>
</feature>
<keyword evidence="9" id="KW-1185">Reference proteome</keyword>
<dbReference type="GO" id="GO:0071456">
    <property type="term" value="P:cellular response to hypoxia"/>
    <property type="evidence" value="ECO:0007669"/>
    <property type="project" value="TreeGrafter"/>
</dbReference>